<dbReference type="InterPro" id="IPR013325">
    <property type="entry name" value="RNA_pol_sigma_r2"/>
</dbReference>
<evidence type="ECO:0000256" key="4">
    <source>
        <dbReference type="ARBA" id="ARBA00023125"/>
    </source>
</evidence>
<evidence type="ECO:0000259" key="7">
    <source>
        <dbReference type="Pfam" id="PF04542"/>
    </source>
</evidence>
<dbReference type="Gene3D" id="1.10.10.10">
    <property type="entry name" value="Winged helix-like DNA-binding domain superfamily/Winged helix DNA-binding domain"/>
    <property type="match status" value="1"/>
</dbReference>
<dbReference type="SUPFAM" id="SSF88659">
    <property type="entry name" value="Sigma3 and sigma4 domains of RNA polymerase sigma factors"/>
    <property type="match status" value="1"/>
</dbReference>
<accession>A0A956SFQ4</accession>
<name>A0A956SFQ4_UNCEI</name>
<dbReference type="Pfam" id="PF04542">
    <property type="entry name" value="Sigma70_r2"/>
    <property type="match status" value="1"/>
</dbReference>
<sequence length="229" mass="25673">MDRSPDLTQLSEEQLVRRAQADPDGPAGRAAASVLLGRYQERVFVWCYRHVRDRERALEVSQDVLLRAYKHLGSFKAEGAFGAWIFTIARNRCRSALRLPAWLRDESIDPDMIESERPSPEDVELQATTMEQLMGLIETKLEPLEQEALWLRCGEGMPVDEITRTLRIEDRSGARSVLQRARRKLRAELASASRAGSISAVRGSFSDLDIPSATAGPSRAGITREEGRP</sequence>
<evidence type="ECO:0000256" key="3">
    <source>
        <dbReference type="ARBA" id="ARBA00023082"/>
    </source>
</evidence>
<dbReference type="PANTHER" id="PTHR43133:SF8">
    <property type="entry name" value="RNA POLYMERASE SIGMA FACTOR HI_1459-RELATED"/>
    <property type="match status" value="1"/>
</dbReference>
<dbReference type="InterPro" id="IPR014284">
    <property type="entry name" value="RNA_pol_sigma-70_dom"/>
</dbReference>
<protein>
    <submittedName>
        <fullName evidence="8">Sigma-70 family RNA polymerase sigma factor</fullName>
    </submittedName>
</protein>
<keyword evidence="5" id="KW-0804">Transcription</keyword>
<gene>
    <name evidence="8" type="ORF">KDA27_18300</name>
</gene>
<dbReference type="PANTHER" id="PTHR43133">
    <property type="entry name" value="RNA POLYMERASE ECF-TYPE SIGMA FACTO"/>
    <property type="match status" value="1"/>
</dbReference>
<organism evidence="8 9">
    <name type="scientific">Eiseniibacteriota bacterium</name>
    <dbReference type="NCBI Taxonomy" id="2212470"/>
    <lineage>
        <taxon>Bacteria</taxon>
        <taxon>Candidatus Eiseniibacteriota</taxon>
    </lineage>
</organism>
<dbReference type="EMBL" id="JAGQHS010000118">
    <property type="protein sequence ID" value="MCA9757759.1"/>
    <property type="molecule type" value="Genomic_DNA"/>
</dbReference>
<dbReference type="GO" id="GO:0003677">
    <property type="term" value="F:DNA binding"/>
    <property type="evidence" value="ECO:0007669"/>
    <property type="project" value="UniProtKB-KW"/>
</dbReference>
<evidence type="ECO:0000313" key="8">
    <source>
        <dbReference type="EMBL" id="MCA9757759.1"/>
    </source>
</evidence>
<proteinExistence type="inferred from homology"/>
<evidence type="ECO:0000256" key="5">
    <source>
        <dbReference type="ARBA" id="ARBA00023163"/>
    </source>
</evidence>
<dbReference type="Gene3D" id="1.10.1740.10">
    <property type="match status" value="1"/>
</dbReference>
<comment type="caution">
    <text evidence="8">The sequence shown here is derived from an EMBL/GenBank/DDBJ whole genome shotgun (WGS) entry which is preliminary data.</text>
</comment>
<dbReference type="AlphaFoldDB" id="A0A956SFQ4"/>
<feature type="domain" description="RNA polymerase sigma-70 region 2" evidence="7">
    <location>
        <begin position="36"/>
        <end position="98"/>
    </location>
</feature>
<dbReference type="InterPro" id="IPR013324">
    <property type="entry name" value="RNA_pol_sigma_r3/r4-like"/>
</dbReference>
<feature type="region of interest" description="Disordered" evidence="6">
    <location>
        <begin position="206"/>
        <end position="229"/>
    </location>
</feature>
<dbReference type="InterPro" id="IPR039425">
    <property type="entry name" value="RNA_pol_sigma-70-like"/>
</dbReference>
<reference evidence="8" key="1">
    <citation type="submission" date="2020-04" db="EMBL/GenBank/DDBJ databases">
        <authorList>
            <person name="Zhang T."/>
        </authorList>
    </citation>
    <scope>NUCLEOTIDE SEQUENCE</scope>
    <source>
        <strain evidence="8">HKST-UBA02</strain>
    </source>
</reference>
<dbReference type="InterPro" id="IPR036388">
    <property type="entry name" value="WH-like_DNA-bd_sf"/>
</dbReference>
<evidence type="ECO:0000256" key="1">
    <source>
        <dbReference type="ARBA" id="ARBA00010641"/>
    </source>
</evidence>
<dbReference type="Proteomes" id="UP000739538">
    <property type="component" value="Unassembled WGS sequence"/>
</dbReference>
<keyword evidence="3" id="KW-0731">Sigma factor</keyword>
<comment type="similarity">
    <text evidence="1">Belongs to the sigma-70 factor family. ECF subfamily.</text>
</comment>
<keyword evidence="4" id="KW-0238">DNA-binding</keyword>
<evidence type="ECO:0000256" key="2">
    <source>
        <dbReference type="ARBA" id="ARBA00023015"/>
    </source>
</evidence>
<dbReference type="InterPro" id="IPR007627">
    <property type="entry name" value="RNA_pol_sigma70_r2"/>
</dbReference>
<dbReference type="GO" id="GO:0006352">
    <property type="term" value="P:DNA-templated transcription initiation"/>
    <property type="evidence" value="ECO:0007669"/>
    <property type="project" value="InterPro"/>
</dbReference>
<keyword evidence="2" id="KW-0805">Transcription regulation</keyword>
<dbReference type="SUPFAM" id="SSF88946">
    <property type="entry name" value="Sigma2 domain of RNA polymerase sigma factors"/>
    <property type="match status" value="1"/>
</dbReference>
<evidence type="ECO:0000256" key="6">
    <source>
        <dbReference type="SAM" id="MobiDB-lite"/>
    </source>
</evidence>
<evidence type="ECO:0000313" key="9">
    <source>
        <dbReference type="Proteomes" id="UP000739538"/>
    </source>
</evidence>
<reference evidence="8" key="2">
    <citation type="journal article" date="2021" name="Microbiome">
        <title>Successional dynamics and alternative stable states in a saline activated sludge microbial community over 9 years.</title>
        <authorList>
            <person name="Wang Y."/>
            <person name="Ye J."/>
            <person name="Ju F."/>
            <person name="Liu L."/>
            <person name="Boyd J.A."/>
            <person name="Deng Y."/>
            <person name="Parks D.H."/>
            <person name="Jiang X."/>
            <person name="Yin X."/>
            <person name="Woodcroft B.J."/>
            <person name="Tyson G.W."/>
            <person name="Hugenholtz P."/>
            <person name="Polz M.F."/>
            <person name="Zhang T."/>
        </authorList>
    </citation>
    <scope>NUCLEOTIDE SEQUENCE</scope>
    <source>
        <strain evidence="8">HKST-UBA02</strain>
    </source>
</reference>
<dbReference type="GO" id="GO:0016987">
    <property type="term" value="F:sigma factor activity"/>
    <property type="evidence" value="ECO:0007669"/>
    <property type="project" value="UniProtKB-KW"/>
</dbReference>
<dbReference type="NCBIfam" id="TIGR02937">
    <property type="entry name" value="sigma70-ECF"/>
    <property type="match status" value="1"/>
</dbReference>